<accession>A0A845BG53</accession>
<evidence type="ECO:0000256" key="1">
    <source>
        <dbReference type="ARBA" id="ARBA00000085"/>
    </source>
</evidence>
<dbReference type="RefSeq" id="WP_160939471.1">
    <property type="nucleotide sequence ID" value="NZ_SNVJ01000041.1"/>
</dbReference>
<gene>
    <name evidence="8" type="ORF">E0493_22205</name>
</gene>
<dbReference type="Proteomes" id="UP000460715">
    <property type="component" value="Unassembled WGS sequence"/>
</dbReference>
<dbReference type="SUPFAM" id="SSF55874">
    <property type="entry name" value="ATPase domain of HSP90 chaperone/DNA topoisomerase II/histidine kinase"/>
    <property type="match status" value="1"/>
</dbReference>
<dbReference type="InterPro" id="IPR050980">
    <property type="entry name" value="2C_sensor_his_kinase"/>
</dbReference>
<evidence type="ECO:0000256" key="4">
    <source>
        <dbReference type="ARBA" id="ARBA00022741"/>
    </source>
</evidence>
<dbReference type="InterPro" id="IPR004358">
    <property type="entry name" value="Sig_transdc_His_kin-like_C"/>
</dbReference>
<keyword evidence="6 8" id="KW-0067">ATP-binding</keyword>
<evidence type="ECO:0000256" key="2">
    <source>
        <dbReference type="ARBA" id="ARBA00012438"/>
    </source>
</evidence>
<dbReference type="OrthoDB" id="7283279at2"/>
<dbReference type="SMART" id="SM00387">
    <property type="entry name" value="HATPase_c"/>
    <property type="match status" value="1"/>
</dbReference>
<evidence type="ECO:0000313" key="9">
    <source>
        <dbReference type="Proteomes" id="UP000460715"/>
    </source>
</evidence>
<keyword evidence="3" id="KW-0808">Transferase</keyword>
<comment type="catalytic activity">
    <reaction evidence="1">
        <text>ATP + protein L-histidine = ADP + protein N-phospho-L-histidine.</text>
        <dbReference type="EC" id="2.7.13.3"/>
    </reaction>
</comment>
<dbReference type="InterPro" id="IPR003594">
    <property type="entry name" value="HATPase_dom"/>
</dbReference>
<evidence type="ECO:0000256" key="5">
    <source>
        <dbReference type="ARBA" id="ARBA00022777"/>
    </source>
</evidence>
<proteinExistence type="predicted"/>
<dbReference type="PANTHER" id="PTHR44936:SF10">
    <property type="entry name" value="SENSOR PROTEIN RSTB"/>
    <property type="match status" value="1"/>
</dbReference>
<keyword evidence="5" id="KW-0418">Kinase</keyword>
<dbReference type="GO" id="GO:0004673">
    <property type="term" value="F:protein histidine kinase activity"/>
    <property type="evidence" value="ECO:0007669"/>
    <property type="project" value="UniProtKB-EC"/>
</dbReference>
<dbReference type="PRINTS" id="PR00344">
    <property type="entry name" value="BCTRLSENSOR"/>
</dbReference>
<evidence type="ECO:0000256" key="6">
    <source>
        <dbReference type="ARBA" id="ARBA00022840"/>
    </source>
</evidence>
<feature type="domain" description="Histidine kinase" evidence="7">
    <location>
        <begin position="86"/>
        <end position="247"/>
    </location>
</feature>
<dbReference type="Gene3D" id="3.30.565.10">
    <property type="entry name" value="Histidine kinase-like ATPase, C-terminal domain"/>
    <property type="match status" value="1"/>
</dbReference>
<dbReference type="EMBL" id="SNVJ01000041">
    <property type="protein sequence ID" value="MXP66061.1"/>
    <property type="molecule type" value="Genomic_DNA"/>
</dbReference>
<reference evidence="8 9" key="1">
    <citation type="submission" date="2019-03" db="EMBL/GenBank/DDBJ databases">
        <title>Roseomonas sp. a novel Roseomonas species isolated from Sea whip Gorgonian.</title>
        <authorList>
            <person name="Li F."/>
            <person name="Pan X."/>
            <person name="Huang S."/>
            <person name="Li Z."/>
            <person name="Meng B."/>
        </authorList>
    </citation>
    <scope>NUCLEOTIDE SEQUENCE [LARGE SCALE GENOMIC DNA]</scope>
    <source>
        <strain evidence="8 9">M0104</strain>
    </source>
</reference>
<sequence length="256" mass="27002">MLLLTLTNACTAAALLFCLLACPGRRRAERRAAGLAQELAARNRQLDLFASELQSLGLGMMGQANATPAAGMDGGVEGHGRALLCLAADLRDAAALAAGPRVLKEEALQLGPVLEEALEQVRLALVPSRRQWRLAPELHEIAILADRRAIRGALVQVLTRAVRHTRNGDPIELRLVRAAETVAIVVEDEGAGLAAEDLTAIGGTGTRGLGLGLVVARQLLHAHDGELTVEAVKGIGARAWLTLPRRRLLEPAPSPG</sequence>
<comment type="caution">
    <text evidence="8">The sequence shown here is derived from an EMBL/GenBank/DDBJ whole genome shotgun (WGS) entry which is preliminary data.</text>
</comment>
<dbReference type="InterPro" id="IPR036890">
    <property type="entry name" value="HATPase_C_sf"/>
</dbReference>
<dbReference type="PROSITE" id="PS50109">
    <property type="entry name" value="HIS_KIN"/>
    <property type="match status" value="1"/>
</dbReference>
<organism evidence="8 9">
    <name type="scientific">Teichococcus coralli</name>
    <dbReference type="NCBI Taxonomy" id="2545983"/>
    <lineage>
        <taxon>Bacteria</taxon>
        <taxon>Pseudomonadati</taxon>
        <taxon>Pseudomonadota</taxon>
        <taxon>Alphaproteobacteria</taxon>
        <taxon>Acetobacterales</taxon>
        <taxon>Roseomonadaceae</taxon>
        <taxon>Roseomonas</taxon>
    </lineage>
</organism>
<keyword evidence="9" id="KW-1185">Reference proteome</keyword>
<dbReference type="EC" id="2.7.13.3" evidence="2"/>
<evidence type="ECO:0000259" key="7">
    <source>
        <dbReference type="PROSITE" id="PS50109"/>
    </source>
</evidence>
<dbReference type="PANTHER" id="PTHR44936">
    <property type="entry name" value="SENSOR PROTEIN CREC"/>
    <property type="match status" value="1"/>
</dbReference>
<dbReference type="Pfam" id="PF02518">
    <property type="entry name" value="HATPase_c"/>
    <property type="match status" value="1"/>
</dbReference>
<protein>
    <recommendedName>
        <fullName evidence="2">histidine kinase</fullName>
        <ecNumber evidence="2">2.7.13.3</ecNumber>
    </recommendedName>
</protein>
<dbReference type="InterPro" id="IPR005467">
    <property type="entry name" value="His_kinase_dom"/>
</dbReference>
<keyword evidence="4" id="KW-0547">Nucleotide-binding</keyword>
<dbReference type="GO" id="GO:0005524">
    <property type="term" value="F:ATP binding"/>
    <property type="evidence" value="ECO:0007669"/>
    <property type="project" value="UniProtKB-KW"/>
</dbReference>
<evidence type="ECO:0000256" key="3">
    <source>
        <dbReference type="ARBA" id="ARBA00022679"/>
    </source>
</evidence>
<name>A0A845BG53_9PROT</name>
<dbReference type="AlphaFoldDB" id="A0A845BG53"/>
<evidence type="ECO:0000313" key="8">
    <source>
        <dbReference type="EMBL" id="MXP66061.1"/>
    </source>
</evidence>